<evidence type="ECO:0000313" key="3">
    <source>
        <dbReference type="Proteomes" id="UP001629113"/>
    </source>
</evidence>
<comment type="caution">
    <text evidence="2">The sequence shown here is derived from an EMBL/GenBank/DDBJ whole genome shotgun (WGS) entry which is preliminary data.</text>
</comment>
<accession>A0ABR4P323</accession>
<feature type="compositionally biased region" description="Acidic residues" evidence="1">
    <location>
        <begin position="160"/>
        <end position="181"/>
    </location>
</feature>
<keyword evidence="3" id="KW-1185">Reference proteome</keyword>
<dbReference type="Proteomes" id="UP001629113">
    <property type="component" value="Unassembled WGS sequence"/>
</dbReference>
<evidence type="ECO:0000313" key="2">
    <source>
        <dbReference type="EMBL" id="KAL3417671.1"/>
    </source>
</evidence>
<dbReference type="EMBL" id="JBFCZG010000010">
    <property type="protein sequence ID" value="KAL3417671.1"/>
    <property type="molecule type" value="Genomic_DNA"/>
</dbReference>
<proteinExistence type="predicted"/>
<name>A0ABR4P323_9HELO</name>
<protein>
    <submittedName>
        <fullName evidence="2">Uncharacterized protein</fullName>
    </submittedName>
</protein>
<feature type="compositionally biased region" description="Basic and acidic residues" evidence="1">
    <location>
        <begin position="60"/>
        <end position="72"/>
    </location>
</feature>
<sequence>MDEATHAAALREFYALCDRYGRDVIFQLLNRVQREDAGAVSETNNGSIAAGGEANNSVVAKEEDARESKDSESQGPANATLVDGDSPMEDANPINSVTDSKQHRRMRCFLCLEDTFFDNPEEAWAHRTEVHAGLHVIARRNAALDNDTRDSDKCLLISGPEEEDAFDSDGEEETGIQDSDEKDSGNGATTDKPESST</sequence>
<feature type="region of interest" description="Disordered" evidence="1">
    <location>
        <begin position="157"/>
        <end position="197"/>
    </location>
</feature>
<organism evidence="2 3">
    <name type="scientific">Phlyctema vagabunda</name>
    <dbReference type="NCBI Taxonomy" id="108571"/>
    <lineage>
        <taxon>Eukaryota</taxon>
        <taxon>Fungi</taxon>
        <taxon>Dikarya</taxon>
        <taxon>Ascomycota</taxon>
        <taxon>Pezizomycotina</taxon>
        <taxon>Leotiomycetes</taxon>
        <taxon>Helotiales</taxon>
        <taxon>Dermateaceae</taxon>
        <taxon>Phlyctema</taxon>
    </lineage>
</organism>
<reference evidence="2 3" key="1">
    <citation type="submission" date="2024-06" db="EMBL/GenBank/DDBJ databases">
        <title>Complete genome of Phlyctema vagabunda strain 19-DSS-EL-015.</title>
        <authorList>
            <person name="Fiorenzani C."/>
        </authorList>
    </citation>
    <scope>NUCLEOTIDE SEQUENCE [LARGE SCALE GENOMIC DNA]</scope>
    <source>
        <strain evidence="2 3">19-DSS-EL-015</strain>
    </source>
</reference>
<evidence type="ECO:0000256" key="1">
    <source>
        <dbReference type="SAM" id="MobiDB-lite"/>
    </source>
</evidence>
<feature type="region of interest" description="Disordered" evidence="1">
    <location>
        <begin position="36"/>
        <end position="99"/>
    </location>
</feature>
<gene>
    <name evidence="2" type="ORF">PVAG01_10681</name>
</gene>